<protein>
    <recommendedName>
        <fullName evidence="4">HTH araC/xylS-type domain-containing protein</fullName>
    </recommendedName>
</protein>
<dbReference type="AlphaFoldDB" id="A0A644WFI1"/>
<dbReference type="PANTHER" id="PTHR47504">
    <property type="entry name" value="RIGHT ORIGIN-BINDING PROTEIN"/>
    <property type="match status" value="1"/>
</dbReference>
<sequence>MQAWEAIQRVVDVIETDDLSIEELAGVACLSPFYFQRLFARLVGRPAGEYARLRKLARASELLTDTDMRILDIAMQFGFSDHANFTRAFREAYGLSPEEYRSHPVRLNHCMKADVSVQHTSLEEGVALIADDMVVQVNRRKLEKPRTFYGIEGILPDSDLSGGRETGISAAALRWEEFHQACPTRKTEIGVLYMKQERDACATYFVGNEQPGEGNPCSFTLPVGDYVVCSLEAESFEALIGCAIHKAMRFMRIWMKQHTIECGTFSAELYDGTSSMELWIPVAENPAGKQMRNFSQQVNSPLFESLCSYLEETYQCKPVVEFSKCSMQYGWNIKYKKGGRSLCTLYPQDGSFLALVVIGQREAGEAELLLPFLTEYVQRVFAQTKTGIGQKWLMIEVTSTAVLEDVKQLIALRRPTKGMVVRWV</sequence>
<accession>A0A644WFI1</accession>
<dbReference type="PROSITE" id="PS00041">
    <property type="entry name" value="HTH_ARAC_FAMILY_1"/>
    <property type="match status" value="1"/>
</dbReference>
<dbReference type="Gene3D" id="1.10.10.60">
    <property type="entry name" value="Homeodomain-like"/>
    <property type="match status" value="2"/>
</dbReference>
<dbReference type="SUPFAM" id="SSF46689">
    <property type="entry name" value="Homeodomain-like"/>
    <property type="match status" value="2"/>
</dbReference>
<keyword evidence="1" id="KW-0805">Transcription regulation</keyword>
<dbReference type="PRINTS" id="PR00032">
    <property type="entry name" value="HTHARAC"/>
</dbReference>
<keyword evidence="2" id="KW-0238">DNA-binding</keyword>
<dbReference type="GO" id="GO:0043565">
    <property type="term" value="F:sequence-specific DNA binding"/>
    <property type="evidence" value="ECO:0007669"/>
    <property type="project" value="InterPro"/>
</dbReference>
<evidence type="ECO:0000256" key="3">
    <source>
        <dbReference type="ARBA" id="ARBA00023163"/>
    </source>
</evidence>
<dbReference type="InterPro" id="IPR050959">
    <property type="entry name" value="MarA-like"/>
</dbReference>
<feature type="domain" description="HTH araC/xylS-type" evidence="4">
    <location>
        <begin position="5"/>
        <end position="103"/>
    </location>
</feature>
<dbReference type="PROSITE" id="PS01124">
    <property type="entry name" value="HTH_ARAC_FAMILY_2"/>
    <property type="match status" value="1"/>
</dbReference>
<evidence type="ECO:0000259" key="4">
    <source>
        <dbReference type="PROSITE" id="PS01124"/>
    </source>
</evidence>
<keyword evidence="3" id="KW-0804">Transcription</keyword>
<gene>
    <name evidence="5" type="ORF">SDC9_48486</name>
</gene>
<evidence type="ECO:0000256" key="1">
    <source>
        <dbReference type="ARBA" id="ARBA00023015"/>
    </source>
</evidence>
<dbReference type="InterPro" id="IPR018062">
    <property type="entry name" value="HTH_AraC-typ_CS"/>
</dbReference>
<dbReference type="InterPro" id="IPR009057">
    <property type="entry name" value="Homeodomain-like_sf"/>
</dbReference>
<organism evidence="5">
    <name type="scientific">bioreactor metagenome</name>
    <dbReference type="NCBI Taxonomy" id="1076179"/>
    <lineage>
        <taxon>unclassified sequences</taxon>
        <taxon>metagenomes</taxon>
        <taxon>ecological metagenomes</taxon>
    </lineage>
</organism>
<dbReference type="PANTHER" id="PTHR47504:SF5">
    <property type="entry name" value="RIGHT ORIGIN-BINDING PROTEIN"/>
    <property type="match status" value="1"/>
</dbReference>
<dbReference type="Pfam" id="PF12663">
    <property type="entry name" value="DUF3788"/>
    <property type="match status" value="1"/>
</dbReference>
<dbReference type="InterPro" id="IPR024265">
    <property type="entry name" value="DUF3788"/>
</dbReference>
<name>A0A644WFI1_9ZZZZ</name>
<dbReference type="InterPro" id="IPR018060">
    <property type="entry name" value="HTH_AraC"/>
</dbReference>
<evidence type="ECO:0000256" key="2">
    <source>
        <dbReference type="ARBA" id="ARBA00023125"/>
    </source>
</evidence>
<evidence type="ECO:0000313" key="5">
    <source>
        <dbReference type="EMBL" id="MPM02241.1"/>
    </source>
</evidence>
<dbReference type="Pfam" id="PF12833">
    <property type="entry name" value="HTH_18"/>
    <property type="match status" value="1"/>
</dbReference>
<reference evidence="5" key="1">
    <citation type="submission" date="2019-08" db="EMBL/GenBank/DDBJ databases">
        <authorList>
            <person name="Kucharzyk K."/>
            <person name="Murdoch R.W."/>
            <person name="Higgins S."/>
            <person name="Loffler F."/>
        </authorList>
    </citation>
    <scope>NUCLEOTIDE SEQUENCE</scope>
</reference>
<dbReference type="SMART" id="SM00342">
    <property type="entry name" value="HTH_ARAC"/>
    <property type="match status" value="1"/>
</dbReference>
<dbReference type="EMBL" id="VSSQ01000855">
    <property type="protein sequence ID" value="MPM02241.1"/>
    <property type="molecule type" value="Genomic_DNA"/>
</dbReference>
<dbReference type="InterPro" id="IPR020449">
    <property type="entry name" value="Tscrpt_reg_AraC-type_HTH"/>
</dbReference>
<proteinExistence type="predicted"/>
<comment type="caution">
    <text evidence="5">The sequence shown here is derived from an EMBL/GenBank/DDBJ whole genome shotgun (WGS) entry which is preliminary data.</text>
</comment>
<dbReference type="GO" id="GO:0003700">
    <property type="term" value="F:DNA-binding transcription factor activity"/>
    <property type="evidence" value="ECO:0007669"/>
    <property type="project" value="InterPro"/>
</dbReference>